<evidence type="ECO:0000313" key="2">
    <source>
        <dbReference type="Proteomes" id="UP000828048"/>
    </source>
</evidence>
<dbReference type="Proteomes" id="UP000828048">
    <property type="component" value="Chromosome 8"/>
</dbReference>
<evidence type="ECO:0000313" key="1">
    <source>
        <dbReference type="EMBL" id="KAH7851238.1"/>
    </source>
</evidence>
<keyword evidence="2" id="KW-1185">Reference proteome</keyword>
<gene>
    <name evidence="1" type="ORF">Vadar_008951</name>
</gene>
<protein>
    <submittedName>
        <fullName evidence="1">Uncharacterized protein</fullName>
    </submittedName>
</protein>
<comment type="caution">
    <text evidence="1">The sequence shown here is derived from an EMBL/GenBank/DDBJ whole genome shotgun (WGS) entry which is preliminary data.</text>
</comment>
<name>A0ACB7YCR4_9ERIC</name>
<dbReference type="EMBL" id="CM037158">
    <property type="protein sequence ID" value="KAH7851238.1"/>
    <property type="molecule type" value="Genomic_DNA"/>
</dbReference>
<reference evidence="1 2" key="1">
    <citation type="journal article" date="2021" name="Hortic Res">
        <title>High-quality reference genome and annotation aids understanding of berry development for evergreen blueberry (Vaccinium darrowii).</title>
        <authorList>
            <person name="Yu J."/>
            <person name="Hulse-Kemp A.M."/>
            <person name="Babiker E."/>
            <person name="Staton M."/>
        </authorList>
    </citation>
    <scope>NUCLEOTIDE SEQUENCE [LARGE SCALE GENOMIC DNA]</scope>
    <source>
        <strain evidence="2">cv. NJ 8807/NJ 8810</strain>
        <tissue evidence="1">Young leaf</tissue>
    </source>
</reference>
<proteinExistence type="predicted"/>
<organism evidence="1 2">
    <name type="scientific">Vaccinium darrowii</name>
    <dbReference type="NCBI Taxonomy" id="229202"/>
    <lineage>
        <taxon>Eukaryota</taxon>
        <taxon>Viridiplantae</taxon>
        <taxon>Streptophyta</taxon>
        <taxon>Embryophyta</taxon>
        <taxon>Tracheophyta</taxon>
        <taxon>Spermatophyta</taxon>
        <taxon>Magnoliopsida</taxon>
        <taxon>eudicotyledons</taxon>
        <taxon>Gunneridae</taxon>
        <taxon>Pentapetalae</taxon>
        <taxon>asterids</taxon>
        <taxon>Ericales</taxon>
        <taxon>Ericaceae</taxon>
        <taxon>Vaccinioideae</taxon>
        <taxon>Vaccinieae</taxon>
        <taxon>Vaccinium</taxon>
    </lineage>
</organism>
<sequence length="400" mass="45896">MHQLLRFLAAFFFLVSQIPMINGDIKTITISSDSRRTIFLKDFCFDHTGHVTLNLTNVSVTTTSTTPINSSRIGVYFGDQFDIQYYTNKVIFREGVKTCVVESPFLIPGGFEPIATFDELSPQYSVNKTLPIPVFTINNETLPVPTRDHLDECYENRRFIRKIHVLMTILVIFKSLNLFFEAEEKHYIKVTGTPHGWDLWMYLFYSLKALLLITIIMLIGSGWTIMKPVLQAKEKKVLAVGIAIQLVGTIAHIFSDEFGPSNSQYLYSTIVFFLVDCAGFYVVYTPIYSSAQALKEAAKTDGSAARDLGKLRLLASFNNCLSVFWAFKWMAWLYFHQISPDNCGLEWLVVTSVETVTFGFYIGFFELFRPREQNEYFAVEEEFEDEEMVLDAIEDEFQDI</sequence>
<accession>A0ACB7YCR4</accession>